<feature type="non-terminal residue" evidence="1">
    <location>
        <position position="77"/>
    </location>
</feature>
<accession>A0A0B1RWC3</accession>
<proteinExistence type="predicted"/>
<evidence type="ECO:0000313" key="1">
    <source>
        <dbReference type="EMBL" id="KHJ75472.1"/>
    </source>
</evidence>
<dbReference type="AlphaFoldDB" id="A0A0B1RWC3"/>
<reference evidence="1 2" key="1">
    <citation type="submission" date="2014-03" db="EMBL/GenBank/DDBJ databases">
        <title>Draft genome of the hookworm Oesophagostomum dentatum.</title>
        <authorList>
            <person name="Mitreva M."/>
        </authorList>
    </citation>
    <scope>NUCLEOTIDE SEQUENCE [LARGE SCALE GENOMIC DNA]</scope>
    <source>
        <strain evidence="1 2">OD-Hann</strain>
    </source>
</reference>
<name>A0A0B1RWC3_OESDE</name>
<sequence>MLYHLSPRYLYTIPQPKGYLLPEALRLLTRVVYQFLLVSHDALFMIEILSGFEEEAFQLWLHTFLSYSFILQNCINN</sequence>
<gene>
    <name evidence="1" type="ORF">OESDEN_24912</name>
</gene>
<dbReference type="Proteomes" id="UP000053660">
    <property type="component" value="Unassembled WGS sequence"/>
</dbReference>
<evidence type="ECO:0000313" key="2">
    <source>
        <dbReference type="Proteomes" id="UP000053660"/>
    </source>
</evidence>
<keyword evidence="2" id="KW-1185">Reference proteome</keyword>
<organism evidence="1 2">
    <name type="scientific">Oesophagostomum dentatum</name>
    <name type="common">Nodular worm</name>
    <dbReference type="NCBI Taxonomy" id="61180"/>
    <lineage>
        <taxon>Eukaryota</taxon>
        <taxon>Metazoa</taxon>
        <taxon>Ecdysozoa</taxon>
        <taxon>Nematoda</taxon>
        <taxon>Chromadorea</taxon>
        <taxon>Rhabditida</taxon>
        <taxon>Rhabditina</taxon>
        <taxon>Rhabditomorpha</taxon>
        <taxon>Strongyloidea</taxon>
        <taxon>Strongylidae</taxon>
        <taxon>Oesophagostomum</taxon>
    </lineage>
</organism>
<protein>
    <submittedName>
        <fullName evidence="1">Uncharacterized protein</fullName>
    </submittedName>
</protein>
<dbReference type="EMBL" id="KN612714">
    <property type="protein sequence ID" value="KHJ75472.1"/>
    <property type="molecule type" value="Genomic_DNA"/>
</dbReference>